<dbReference type="AlphaFoldDB" id="A0A2P2QU63"/>
<evidence type="ECO:0000313" key="1">
    <source>
        <dbReference type="EMBL" id="MBX70536.1"/>
    </source>
</evidence>
<sequence length="23" mass="2797">MYMTILEPQQITWTRFTLIGKLL</sequence>
<protein>
    <submittedName>
        <fullName evidence="1">Uncharacterized protein</fullName>
    </submittedName>
</protein>
<reference evidence="1" key="1">
    <citation type="submission" date="2018-02" db="EMBL/GenBank/DDBJ databases">
        <title>Rhizophora mucronata_Transcriptome.</title>
        <authorList>
            <person name="Meera S.P."/>
            <person name="Sreeshan A."/>
            <person name="Augustine A."/>
        </authorList>
    </citation>
    <scope>NUCLEOTIDE SEQUENCE</scope>
    <source>
        <tissue evidence="1">Leaf</tissue>
    </source>
</reference>
<accession>A0A2P2QU63</accession>
<proteinExistence type="predicted"/>
<dbReference type="EMBL" id="GGEC01090052">
    <property type="protein sequence ID" value="MBX70536.1"/>
    <property type="molecule type" value="Transcribed_RNA"/>
</dbReference>
<name>A0A2P2QU63_RHIMU</name>
<organism evidence="1">
    <name type="scientific">Rhizophora mucronata</name>
    <name type="common">Asiatic mangrove</name>
    <dbReference type="NCBI Taxonomy" id="61149"/>
    <lineage>
        <taxon>Eukaryota</taxon>
        <taxon>Viridiplantae</taxon>
        <taxon>Streptophyta</taxon>
        <taxon>Embryophyta</taxon>
        <taxon>Tracheophyta</taxon>
        <taxon>Spermatophyta</taxon>
        <taxon>Magnoliopsida</taxon>
        <taxon>eudicotyledons</taxon>
        <taxon>Gunneridae</taxon>
        <taxon>Pentapetalae</taxon>
        <taxon>rosids</taxon>
        <taxon>fabids</taxon>
        <taxon>Malpighiales</taxon>
        <taxon>Rhizophoraceae</taxon>
        <taxon>Rhizophora</taxon>
    </lineage>
</organism>